<evidence type="ECO:0000256" key="1">
    <source>
        <dbReference type="SAM" id="SignalP"/>
    </source>
</evidence>
<feature type="chain" id="PRO_5035228121" evidence="1">
    <location>
        <begin position="25"/>
        <end position="47"/>
    </location>
</feature>
<dbReference type="Proteomes" id="UP000622552">
    <property type="component" value="Unassembled WGS sequence"/>
</dbReference>
<comment type="caution">
    <text evidence="2">The sequence shown here is derived from an EMBL/GenBank/DDBJ whole genome shotgun (WGS) entry which is preliminary data.</text>
</comment>
<sequence length="47" mass="4772">MKKLWVYLAAAFVAYFVITNPAGAADVAREIASGLGQFAAGVVGGAK</sequence>
<keyword evidence="3" id="KW-1185">Reference proteome</keyword>
<gene>
    <name evidence="2" type="ORF">IW245_006045</name>
</gene>
<proteinExistence type="predicted"/>
<reference evidence="2" key="1">
    <citation type="submission" date="2020-11" db="EMBL/GenBank/DDBJ databases">
        <title>Sequencing the genomes of 1000 actinobacteria strains.</title>
        <authorList>
            <person name="Klenk H.-P."/>
        </authorList>
    </citation>
    <scope>NUCLEOTIDE SEQUENCE</scope>
    <source>
        <strain evidence="2">DSM 45356</strain>
    </source>
</reference>
<accession>A0A8J7KN40</accession>
<protein>
    <submittedName>
        <fullName evidence="2">Uncharacterized protein</fullName>
    </submittedName>
</protein>
<keyword evidence="1" id="KW-0732">Signal</keyword>
<evidence type="ECO:0000313" key="2">
    <source>
        <dbReference type="EMBL" id="MBG6139851.1"/>
    </source>
</evidence>
<dbReference type="EMBL" id="JADOUF010000001">
    <property type="protein sequence ID" value="MBG6139851.1"/>
    <property type="molecule type" value="Genomic_DNA"/>
</dbReference>
<dbReference type="AlphaFoldDB" id="A0A8J7KN40"/>
<dbReference type="RefSeq" id="WP_197006465.1">
    <property type="nucleotide sequence ID" value="NZ_BONS01000006.1"/>
</dbReference>
<feature type="signal peptide" evidence="1">
    <location>
        <begin position="1"/>
        <end position="24"/>
    </location>
</feature>
<name>A0A8J7KN40_9ACTN</name>
<organism evidence="2 3">
    <name type="scientific">Longispora fulva</name>
    <dbReference type="NCBI Taxonomy" id="619741"/>
    <lineage>
        <taxon>Bacteria</taxon>
        <taxon>Bacillati</taxon>
        <taxon>Actinomycetota</taxon>
        <taxon>Actinomycetes</taxon>
        <taxon>Micromonosporales</taxon>
        <taxon>Micromonosporaceae</taxon>
        <taxon>Longispora</taxon>
    </lineage>
</organism>
<evidence type="ECO:0000313" key="3">
    <source>
        <dbReference type="Proteomes" id="UP000622552"/>
    </source>
</evidence>